<evidence type="ECO:0000313" key="2">
    <source>
        <dbReference type="EMBL" id="HIZ79434.1"/>
    </source>
</evidence>
<comment type="caution">
    <text evidence="2">The sequence shown here is derived from an EMBL/GenBank/DDBJ whole genome shotgun (WGS) entry which is preliminary data.</text>
</comment>
<evidence type="ECO:0000313" key="3">
    <source>
        <dbReference type="Proteomes" id="UP000824101"/>
    </source>
</evidence>
<gene>
    <name evidence="2" type="ORF">IAA17_06560</name>
</gene>
<organism evidence="2 3">
    <name type="scientific">Candidatus Lachnoclostridium stercorigallinarum</name>
    <dbReference type="NCBI Taxonomy" id="2838634"/>
    <lineage>
        <taxon>Bacteria</taxon>
        <taxon>Bacillati</taxon>
        <taxon>Bacillota</taxon>
        <taxon>Clostridia</taxon>
        <taxon>Lachnospirales</taxon>
        <taxon>Lachnospiraceae</taxon>
    </lineage>
</organism>
<dbReference type="SUPFAM" id="SSF52317">
    <property type="entry name" value="Class I glutamine amidotransferase-like"/>
    <property type="match status" value="1"/>
</dbReference>
<reference evidence="2" key="1">
    <citation type="journal article" date="2021" name="PeerJ">
        <title>Extensive microbial diversity within the chicken gut microbiome revealed by metagenomics and culture.</title>
        <authorList>
            <person name="Gilroy R."/>
            <person name="Ravi A."/>
            <person name="Getino M."/>
            <person name="Pursley I."/>
            <person name="Horton D.L."/>
            <person name="Alikhan N.F."/>
            <person name="Baker D."/>
            <person name="Gharbi K."/>
            <person name="Hall N."/>
            <person name="Watson M."/>
            <person name="Adriaenssens E.M."/>
            <person name="Foster-Nyarko E."/>
            <person name="Jarju S."/>
            <person name="Secka A."/>
            <person name="Antonio M."/>
            <person name="Oren A."/>
            <person name="Chaudhuri R.R."/>
            <person name="La Ragione R."/>
            <person name="Hildebrand F."/>
            <person name="Pallen M.J."/>
        </authorList>
    </citation>
    <scope>NUCLEOTIDE SEQUENCE</scope>
    <source>
        <strain evidence="2">ChiBcec1-1093</strain>
    </source>
</reference>
<dbReference type="InterPro" id="IPR006287">
    <property type="entry name" value="DJ-1"/>
</dbReference>
<name>A0A9D2K726_9FIRM</name>
<protein>
    <submittedName>
        <fullName evidence="2">DJ-1/PfpI family protein</fullName>
    </submittedName>
</protein>
<dbReference type="Pfam" id="PF01965">
    <property type="entry name" value="DJ-1_PfpI"/>
    <property type="match status" value="1"/>
</dbReference>
<dbReference type="PANTHER" id="PTHR48094">
    <property type="entry name" value="PROTEIN/NUCLEIC ACID DEGLYCASE DJ-1-RELATED"/>
    <property type="match status" value="1"/>
</dbReference>
<dbReference type="InterPro" id="IPR002818">
    <property type="entry name" value="DJ-1/PfpI"/>
</dbReference>
<dbReference type="InterPro" id="IPR050325">
    <property type="entry name" value="Prot/Nucl_acid_deglycase"/>
</dbReference>
<dbReference type="Proteomes" id="UP000824101">
    <property type="component" value="Unassembled WGS sequence"/>
</dbReference>
<sequence>MMKRAALILARGFEESEALSVADILRRAGLTCELVGLEETEVEGAHGISVRCDRILDGDVTDYDMIILPGGYGGVERMKDSEELLALLQEMNRKGRYVSALCAAPSVLAEAGLLEGKHYTAYRECDPEVSRGNYVKKPVVVDGNLLTGMGPAMAYAFAYRAAKLLGGDSRAVKERMLYSHSFREEEEA</sequence>
<reference evidence="2" key="2">
    <citation type="submission" date="2021-04" db="EMBL/GenBank/DDBJ databases">
        <authorList>
            <person name="Gilroy R."/>
        </authorList>
    </citation>
    <scope>NUCLEOTIDE SEQUENCE</scope>
    <source>
        <strain evidence="2">ChiBcec1-1093</strain>
    </source>
</reference>
<dbReference type="AlphaFoldDB" id="A0A9D2K726"/>
<feature type="domain" description="DJ-1/PfpI" evidence="1">
    <location>
        <begin position="3"/>
        <end position="161"/>
    </location>
</feature>
<dbReference type="GO" id="GO:0005737">
    <property type="term" value="C:cytoplasm"/>
    <property type="evidence" value="ECO:0007669"/>
    <property type="project" value="TreeGrafter"/>
</dbReference>
<evidence type="ECO:0000259" key="1">
    <source>
        <dbReference type="Pfam" id="PF01965"/>
    </source>
</evidence>
<dbReference type="NCBIfam" id="TIGR01383">
    <property type="entry name" value="not_thiJ"/>
    <property type="match status" value="1"/>
</dbReference>
<dbReference type="PANTHER" id="PTHR48094:SF12">
    <property type="entry name" value="PARKINSON DISEASE PROTEIN 7 HOMOLOG"/>
    <property type="match status" value="1"/>
</dbReference>
<dbReference type="CDD" id="cd03135">
    <property type="entry name" value="GATase1_DJ-1"/>
    <property type="match status" value="1"/>
</dbReference>
<dbReference type="InterPro" id="IPR029062">
    <property type="entry name" value="Class_I_gatase-like"/>
</dbReference>
<proteinExistence type="predicted"/>
<dbReference type="Gene3D" id="3.40.50.880">
    <property type="match status" value="1"/>
</dbReference>
<accession>A0A9D2K726</accession>
<dbReference type="EMBL" id="DXBC01000102">
    <property type="protein sequence ID" value="HIZ79434.1"/>
    <property type="molecule type" value="Genomic_DNA"/>
</dbReference>